<sequence length="138" mass="15231">MHFARIARALAALAMAHQANGWKIHAYESYGCSVDKNTFYRTIQGAVDGCYTYGQEMPGTTCEQTEPGSSTTVNCTGDHWADSILADAGTSCLFYYEGYCQGKQRIFQTEGKAECFDTQGLSSIASFICWDQDSIEEQ</sequence>
<evidence type="ECO:0000313" key="1">
    <source>
        <dbReference type="EMBL" id="KAJ3540501.1"/>
    </source>
</evidence>
<keyword evidence="2" id="KW-1185">Reference proteome</keyword>
<gene>
    <name evidence="1" type="ORF">NM208_g5038</name>
</gene>
<comment type="caution">
    <text evidence="1">The sequence shown here is derived from an EMBL/GenBank/DDBJ whole genome shotgun (WGS) entry which is preliminary data.</text>
</comment>
<dbReference type="Proteomes" id="UP001148629">
    <property type="component" value="Unassembled WGS sequence"/>
</dbReference>
<accession>A0ACC1SIC7</accession>
<reference evidence="1" key="1">
    <citation type="submission" date="2022-08" db="EMBL/GenBank/DDBJ databases">
        <title>Genome Sequence of Fusarium decemcellulare.</title>
        <authorList>
            <person name="Buettner E."/>
        </authorList>
    </citation>
    <scope>NUCLEOTIDE SEQUENCE</scope>
    <source>
        <strain evidence="1">Babe19</strain>
    </source>
</reference>
<protein>
    <submittedName>
        <fullName evidence="1">Uncharacterized protein</fullName>
    </submittedName>
</protein>
<dbReference type="EMBL" id="JANRMS010000405">
    <property type="protein sequence ID" value="KAJ3540501.1"/>
    <property type="molecule type" value="Genomic_DNA"/>
</dbReference>
<name>A0ACC1SIC7_9HYPO</name>
<organism evidence="1 2">
    <name type="scientific">Fusarium decemcellulare</name>
    <dbReference type="NCBI Taxonomy" id="57161"/>
    <lineage>
        <taxon>Eukaryota</taxon>
        <taxon>Fungi</taxon>
        <taxon>Dikarya</taxon>
        <taxon>Ascomycota</taxon>
        <taxon>Pezizomycotina</taxon>
        <taxon>Sordariomycetes</taxon>
        <taxon>Hypocreomycetidae</taxon>
        <taxon>Hypocreales</taxon>
        <taxon>Nectriaceae</taxon>
        <taxon>Fusarium</taxon>
        <taxon>Fusarium decemcellulare species complex</taxon>
    </lineage>
</organism>
<proteinExistence type="predicted"/>
<evidence type="ECO:0000313" key="2">
    <source>
        <dbReference type="Proteomes" id="UP001148629"/>
    </source>
</evidence>